<name>A0A8H8DJS1_9FUNG</name>
<evidence type="ECO:0000259" key="8">
    <source>
        <dbReference type="Pfam" id="PF00078"/>
    </source>
</evidence>
<evidence type="ECO:0000313" key="10">
    <source>
        <dbReference type="Proteomes" id="UP000673691"/>
    </source>
</evidence>
<dbReference type="GO" id="GO:0003964">
    <property type="term" value="F:RNA-directed DNA polymerase activity"/>
    <property type="evidence" value="ECO:0007669"/>
    <property type="project" value="UniProtKB-KW"/>
</dbReference>
<evidence type="ECO:0000256" key="3">
    <source>
        <dbReference type="ARBA" id="ARBA00022695"/>
    </source>
</evidence>
<dbReference type="PANTHER" id="PTHR24559">
    <property type="entry name" value="TRANSPOSON TY3-I GAG-POL POLYPROTEIN"/>
    <property type="match status" value="1"/>
</dbReference>
<keyword evidence="5" id="KW-0255">Endonuclease</keyword>
<evidence type="ECO:0000256" key="5">
    <source>
        <dbReference type="ARBA" id="ARBA00022759"/>
    </source>
</evidence>
<evidence type="ECO:0000256" key="2">
    <source>
        <dbReference type="ARBA" id="ARBA00022679"/>
    </source>
</evidence>
<dbReference type="AlphaFoldDB" id="A0A8H8DJS1"/>
<dbReference type="GO" id="GO:0004519">
    <property type="term" value="F:endonuclease activity"/>
    <property type="evidence" value="ECO:0007669"/>
    <property type="project" value="UniProtKB-KW"/>
</dbReference>
<dbReference type="InterPro" id="IPR043502">
    <property type="entry name" value="DNA/RNA_pol_sf"/>
</dbReference>
<dbReference type="Pfam" id="PF00078">
    <property type="entry name" value="RVT_1"/>
    <property type="match status" value="1"/>
</dbReference>
<organism evidence="9 10">
    <name type="scientific">Olpidium bornovanus</name>
    <dbReference type="NCBI Taxonomy" id="278681"/>
    <lineage>
        <taxon>Eukaryota</taxon>
        <taxon>Fungi</taxon>
        <taxon>Fungi incertae sedis</taxon>
        <taxon>Olpidiomycota</taxon>
        <taxon>Olpidiomycotina</taxon>
        <taxon>Olpidiomycetes</taxon>
        <taxon>Olpidiales</taxon>
        <taxon>Olpidiaceae</taxon>
        <taxon>Olpidium</taxon>
    </lineage>
</organism>
<keyword evidence="6" id="KW-0378">Hydrolase</keyword>
<accession>A0A8H8DJS1</accession>
<keyword evidence="1" id="KW-0645">Protease</keyword>
<dbReference type="EMBL" id="JAEFCI010004549">
    <property type="protein sequence ID" value="KAG5460880.1"/>
    <property type="molecule type" value="Genomic_DNA"/>
</dbReference>
<evidence type="ECO:0000256" key="1">
    <source>
        <dbReference type="ARBA" id="ARBA00022670"/>
    </source>
</evidence>
<dbReference type="GO" id="GO:0006508">
    <property type="term" value="P:proteolysis"/>
    <property type="evidence" value="ECO:0007669"/>
    <property type="project" value="UniProtKB-KW"/>
</dbReference>
<protein>
    <recommendedName>
        <fullName evidence="8">Reverse transcriptase domain-containing protein</fullName>
    </recommendedName>
</protein>
<evidence type="ECO:0000256" key="7">
    <source>
        <dbReference type="ARBA" id="ARBA00022918"/>
    </source>
</evidence>
<gene>
    <name evidence="9" type="ORF">BJ554DRAFT_7022</name>
</gene>
<feature type="non-terminal residue" evidence="9">
    <location>
        <position position="1"/>
    </location>
</feature>
<dbReference type="InterPro" id="IPR053134">
    <property type="entry name" value="RNA-dir_DNA_polymerase"/>
</dbReference>
<dbReference type="InterPro" id="IPR000477">
    <property type="entry name" value="RT_dom"/>
</dbReference>
<proteinExistence type="predicted"/>
<dbReference type="FunFam" id="3.10.10.10:FF:000007">
    <property type="entry name" value="Retrovirus-related Pol polyprotein from transposon 17.6-like Protein"/>
    <property type="match status" value="1"/>
</dbReference>
<reference evidence="9 10" key="1">
    <citation type="journal article" name="Sci. Rep.">
        <title>Genome-scale phylogenetic analyses confirm Olpidium as the closest living zoosporic fungus to the non-flagellated, terrestrial fungi.</title>
        <authorList>
            <person name="Chang Y."/>
            <person name="Rochon D."/>
            <person name="Sekimoto S."/>
            <person name="Wang Y."/>
            <person name="Chovatia M."/>
            <person name="Sandor L."/>
            <person name="Salamov A."/>
            <person name="Grigoriev I.V."/>
            <person name="Stajich J.E."/>
            <person name="Spatafora J.W."/>
        </authorList>
    </citation>
    <scope>NUCLEOTIDE SEQUENCE [LARGE SCALE GENOMIC DNA]</scope>
    <source>
        <strain evidence="9">S191</strain>
    </source>
</reference>
<dbReference type="GO" id="GO:0008233">
    <property type="term" value="F:peptidase activity"/>
    <property type="evidence" value="ECO:0007669"/>
    <property type="project" value="UniProtKB-KW"/>
</dbReference>
<comment type="caution">
    <text evidence="9">The sequence shown here is derived from an EMBL/GenBank/DDBJ whole genome shotgun (WGS) entry which is preliminary data.</text>
</comment>
<keyword evidence="4" id="KW-0540">Nuclease</keyword>
<sequence>HKKSQHNIQTQIQILELDSCIHYLQIAHCADKQYTCYTETDPTRNEGEAQNPLVYFDTHRAATDTAARIKAKLGELRGPLRKRFEELFLRLAPVMPDKLPPVAQLSLTAEHEINLELCARAKSFSLYHLSELELGEMKQQLTELLRAGHIRYSKSPWGASVLFVQKANGKLRTCMDFRYLNKSTIKDATPLGQIDEIRQRLRGATRFSAFDLMSCYHQLWIRAEDIPKTAFNTRYGHFEWVVMPFGLCNAPATFQRWINRILGDLLV</sequence>
<keyword evidence="3" id="KW-0548">Nucleotidyltransferase</keyword>
<evidence type="ECO:0000256" key="6">
    <source>
        <dbReference type="ARBA" id="ARBA00022801"/>
    </source>
</evidence>
<keyword evidence="10" id="KW-1185">Reference proteome</keyword>
<dbReference type="Gene3D" id="3.10.10.10">
    <property type="entry name" value="HIV Type 1 Reverse Transcriptase, subunit A, domain 1"/>
    <property type="match status" value="1"/>
</dbReference>
<feature type="domain" description="Reverse transcriptase" evidence="8">
    <location>
        <begin position="164"/>
        <end position="265"/>
    </location>
</feature>
<dbReference type="Proteomes" id="UP000673691">
    <property type="component" value="Unassembled WGS sequence"/>
</dbReference>
<dbReference type="SUPFAM" id="SSF56672">
    <property type="entry name" value="DNA/RNA polymerases"/>
    <property type="match status" value="1"/>
</dbReference>
<dbReference type="CDD" id="cd01647">
    <property type="entry name" value="RT_LTR"/>
    <property type="match status" value="1"/>
</dbReference>
<dbReference type="OrthoDB" id="5588148at2759"/>
<keyword evidence="7" id="KW-0695">RNA-directed DNA polymerase</keyword>
<keyword evidence="2" id="KW-0808">Transferase</keyword>
<evidence type="ECO:0000256" key="4">
    <source>
        <dbReference type="ARBA" id="ARBA00022722"/>
    </source>
</evidence>
<dbReference type="PANTHER" id="PTHR24559:SF444">
    <property type="entry name" value="REVERSE TRANSCRIPTASE DOMAIN-CONTAINING PROTEIN"/>
    <property type="match status" value="1"/>
</dbReference>
<evidence type="ECO:0000313" key="9">
    <source>
        <dbReference type="EMBL" id="KAG5460880.1"/>
    </source>
</evidence>